<evidence type="ECO:0000256" key="1">
    <source>
        <dbReference type="SAM" id="MobiDB-lite"/>
    </source>
</evidence>
<organism evidence="2">
    <name type="scientific">Candidatus Kentrum sp. FW</name>
    <dbReference type="NCBI Taxonomy" id="2126338"/>
    <lineage>
        <taxon>Bacteria</taxon>
        <taxon>Pseudomonadati</taxon>
        <taxon>Pseudomonadota</taxon>
        <taxon>Gammaproteobacteria</taxon>
        <taxon>Candidatus Kentrum</taxon>
    </lineage>
</organism>
<evidence type="ECO:0000313" key="2">
    <source>
        <dbReference type="EMBL" id="VFJ55472.1"/>
    </source>
</evidence>
<feature type="region of interest" description="Disordered" evidence="1">
    <location>
        <begin position="26"/>
        <end position="57"/>
    </location>
</feature>
<name>A0A450SNS5_9GAMM</name>
<reference evidence="2" key="1">
    <citation type="submission" date="2019-02" db="EMBL/GenBank/DDBJ databases">
        <authorList>
            <person name="Gruber-Vodicka R. H."/>
            <person name="Seah K. B. B."/>
        </authorList>
    </citation>
    <scope>NUCLEOTIDE SEQUENCE</scope>
    <source>
        <strain evidence="2">BECK_BZ15</strain>
    </source>
</reference>
<protein>
    <submittedName>
        <fullName evidence="2">Uncharacterized protein</fullName>
    </submittedName>
</protein>
<dbReference type="EMBL" id="CAADEW010000054">
    <property type="protein sequence ID" value="VFJ55472.1"/>
    <property type="molecule type" value="Genomic_DNA"/>
</dbReference>
<sequence length="57" mass="6089">MTGGEKARFDVVAFLALQIPALSDYLPTTGGTERNATERNAMEGVPYRGGNRGNFGL</sequence>
<dbReference type="AlphaFoldDB" id="A0A450SNS5"/>
<accession>A0A450SNS5</accession>
<proteinExistence type="predicted"/>
<gene>
    <name evidence="2" type="ORF">BECKFW1821A_GA0114235_10545</name>
</gene>